<sequence>MHVLFEYELPKAMAICCLAIMVFRAWAQQLPDAQENGMRVPAWLKIDGKTAGWDTLFGAFNKKTELFYSIANNKENIYLAVRCSELSVINKIIAGGITAIHVFKDGPGGMDFQVLMSATDFRGKYVPVK</sequence>
<evidence type="ECO:0000313" key="2">
    <source>
        <dbReference type="Proteomes" id="UP000451233"/>
    </source>
</evidence>
<gene>
    <name evidence="1" type="ORF">GS398_05990</name>
</gene>
<proteinExistence type="predicted"/>
<name>A0A7K1XV08_9SPHI</name>
<accession>A0A7K1XV08</accession>
<protein>
    <submittedName>
        <fullName evidence="1">Uncharacterized protein</fullName>
    </submittedName>
</protein>
<evidence type="ECO:0000313" key="1">
    <source>
        <dbReference type="EMBL" id="MXV14841.1"/>
    </source>
</evidence>
<dbReference type="AlphaFoldDB" id="A0A7K1XV08"/>
<keyword evidence="2" id="KW-1185">Reference proteome</keyword>
<dbReference type="EMBL" id="WVHS01000001">
    <property type="protein sequence ID" value="MXV14841.1"/>
    <property type="molecule type" value="Genomic_DNA"/>
</dbReference>
<organism evidence="1 2">
    <name type="scientific">Hufsiella ginkgonis</name>
    <dbReference type="NCBI Taxonomy" id="2695274"/>
    <lineage>
        <taxon>Bacteria</taxon>
        <taxon>Pseudomonadati</taxon>
        <taxon>Bacteroidota</taxon>
        <taxon>Sphingobacteriia</taxon>
        <taxon>Sphingobacteriales</taxon>
        <taxon>Sphingobacteriaceae</taxon>
        <taxon>Hufsiella</taxon>
    </lineage>
</organism>
<dbReference type="RefSeq" id="WP_160905787.1">
    <property type="nucleotide sequence ID" value="NZ_WVHS01000001.1"/>
</dbReference>
<dbReference type="Proteomes" id="UP000451233">
    <property type="component" value="Unassembled WGS sequence"/>
</dbReference>
<comment type="caution">
    <text evidence="1">The sequence shown here is derived from an EMBL/GenBank/DDBJ whole genome shotgun (WGS) entry which is preliminary data.</text>
</comment>
<reference evidence="1 2" key="1">
    <citation type="submission" date="2019-11" db="EMBL/GenBank/DDBJ databases">
        <title>Pedobacter sp. HMF7056 Genome sequencing and assembly.</title>
        <authorList>
            <person name="Kang H."/>
            <person name="Kim H."/>
            <person name="Joh K."/>
        </authorList>
    </citation>
    <scope>NUCLEOTIDE SEQUENCE [LARGE SCALE GENOMIC DNA]</scope>
    <source>
        <strain evidence="1 2">HMF7056</strain>
    </source>
</reference>